<proteinExistence type="predicted"/>
<evidence type="ECO:0000259" key="2">
    <source>
        <dbReference type="Pfam" id="PF08028"/>
    </source>
</evidence>
<dbReference type="PANTHER" id="PTHR48083:SF37">
    <property type="entry name" value="DEHYDROGENASE, PUTATIVE-RELATED"/>
    <property type="match status" value="1"/>
</dbReference>
<dbReference type="InterPro" id="IPR013107">
    <property type="entry name" value="Acyl-CoA_DH_C"/>
</dbReference>
<dbReference type="PANTHER" id="PTHR48083">
    <property type="entry name" value="MEDIUM-CHAIN SPECIFIC ACYL-COA DEHYDROGENASE, MITOCHONDRIAL-RELATED"/>
    <property type="match status" value="1"/>
</dbReference>
<dbReference type="Gene3D" id="2.40.110.10">
    <property type="entry name" value="Butyryl-CoA Dehydrogenase, subunit A, domain 2"/>
    <property type="match status" value="1"/>
</dbReference>
<dbReference type="InterPro" id="IPR009100">
    <property type="entry name" value="AcylCoA_DH/oxidase_NM_dom_sf"/>
</dbReference>
<dbReference type="Gene3D" id="1.10.540.10">
    <property type="entry name" value="Acyl-CoA dehydrogenase/oxidase, N-terminal domain"/>
    <property type="match status" value="1"/>
</dbReference>
<dbReference type="InterPro" id="IPR036250">
    <property type="entry name" value="AcylCo_DH-like_C"/>
</dbReference>
<dbReference type="PIRSF" id="PIRSF016578">
    <property type="entry name" value="HsaA"/>
    <property type="match status" value="1"/>
</dbReference>
<evidence type="ECO:0000256" key="1">
    <source>
        <dbReference type="ARBA" id="ARBA00023002"/>
    </source>
</evidence>
<dbReference type="InterPro" id="IPR037069">
    <property type="entry name" value="AcylCoA_DH/ox_N_sf"/>
</dbReference>
<accession>A0A7K0FY29</accession>
<dbReference type="GO" id="GO:0050660">
    <property type="term" value="F:flavin adenine dinucleotide binding"/>
    <property type="evidence" value="ECO:0007669"/>
    <property type="project" value="InterPro"/>
</dbReference>
<dbReference type="SUPFAM" id="SSF56645">
    <property type="entry name" value="Acyl-CoA dehydrogenase NM domain-like"/>
    <property type="match status" value="1"/>
</dbReference>
<evidence type="ECO:0000313" key="3">
    <source>
        <dbReference type="EMBL" id="MRX76507.1"/>
    </source>
</evidence>
<name>A0A7K0FY29_9SPHI</name>
<organism evidence="3 4">
    <name type="scientific">Pedobacter petrophilus</name>
    <dbReference type="NCBI Taxonomy" id="1908241"/>
    <lineage>
        <taxon>Bacteria</taxon>
        <taxon>Pseudomonadati</taxon>
        <taxon>Bacteroidota</taxon>
        <taxon>Sphingobacteriia</taxon>
        <taxon>Sphingobacteriales</taxon>
        <taxon>Sphingobacteriaceae</taxon>
        <taxon>Pedobacter</taxon>
    </lineage>
</organism>
<reference evidence="3 4" key="1">
    <citation type="submission" date="2019-11" db="EMBL/GenBank/DDBJ databases">
        <title>Pedobacter petrophilus genome.</title>
        <authorList>
            <person name="Feldbauer M.J."/>
            <person name="Newman J.D."/>
        </authorList>
    </citation>
    <scope>NUCLEOTIDE SEQUENCE [LARGE SCALE GENOMIC DNA]</scope>
    <source>
        <strain evidence="3 4">LMG 29686</strain>
    </source>
</reference>
<dbReference type="GO" id="GO:0003995">
    <property type="term" value="F:acyl-CoA dehydrogenase activity"/>
    <property type="evidence" value="ECO:0007669"/>
    <property type="project" value="TreeGrafter"/>
</dbReference>
<dbReference type="InterPro" id="IPR046373">
    <property type="entry name" value="Acyl-CoA_Oxase/DH_mid-dom_sf"/>
</dbReference>
<dbReference type="AlphaFoldDB" id="A0A7K0FY29"/>
<dbReference type="EMBL" id="WKKH01000013">
    <property type="protein sequence ID" value="MRX76507.1"/>
    <property type="molecule type" value="Genomic_DNA"/>
</dbReference>
<dbReference type="SUPFAM" id="SSF47203">
    <property type="entry name" value="Acyl-CoA dehydrogenase C-terminal domain-like"/>
    <property type="match status" value="1"/>
</dbReference>
<dbReference type="GO" id="GO:0005737">
    <property type="term" value="C:cytoplasm"/>
    <property type="evidence" value="ECO:0007669"/>
    <property type="project" value="TreeGrafter"/>
</dbReference>
<comment type="caution">
    <text evidence="3">The sequence shown here is derived from an EMBL/GenBank/DDBJ whole genome shotgun (WGS) entry which is preliminary data.</text>
</comment>
<dbReference type="OrthoDB" id="571684at2"/>
<dbReference type="InterPro" id="IPR050741">
    <property type="entry name" value="Acyl-CoA_dehydrogenase"/>
</dbReference>
<sequence>MRQEITDELRETDQTSIDLVLKKIAERAAITEHHPDGPVEEFKWLRECGALSIVLPGRSLDFNLPKTPELLRLLKAVGKANLSVGRIFEGHVNTLYLIHLYAEEEQRQKWYKEVEERGYLFGVWNTQAADGISFLADGSDFIIKGSKTFCSGAAIVNRALISGDIDRNGEKGWQLLIINMEDLPQGRIDRKSWKPLGMKASGSYKVDFSGYRITEKDLLARPGTYLTQPYFNAGAIRFAAVHLGGAEAIAEHTLSYLKELRRTEDPFQQMRIYNIMSELTTGQLWLNRTGKYYDKWVAAESQDQALIAFSNMTRTVIEEICLKIMDESNRCVGARGLMEPFALERLHRDLTFYLRQPAPDATRLKAAEFFIQNDFTFDDDI</sequence>
<evidence type="ECO:0000313" key="4">
    <source>
        <dbReference type="Proteomes" id="UP000487757"/>
    </source>
</evidence>
<feature type="domain" description="Acyl-CoA dehydrogenase C-terminal" evidence="2">
    <location>
        <begin position="238"/>
        <end position="351"/>
    </location>
</feature>
<dbReference type="Gene3D" id="1.20.140.10">
    <property type="entry name" value="Butyryl-CoA Dehydrogenase, subunit A, domain 3"/>
    <property type="match status" value="1"/>
</dbReference>
<gene>
    <name evidence="3" type="ORF">GJU39_10430</name>
</gene>
<dbReference type="Pfam" id="PF08028">
    <property type="entry name" value="Acyl-CoA_dh_2"/>
    <property type="match status" value="1"/>
</dbReference>
<dbReference type="Proteomes" id="UP000487757">
    <property type="component" value="Unassembled WGS sequence"/>
</dbReference>
<keyword evidence="1" id="KW-0560">Oxidoreductase</keyword>
<dbReference type="RefSeq" id="WP_154280741.1">
    <property type="nucleotide sequence ID" value="NZ_JBHUJQ010000001.1"/>
</dbReference>
<dbReference type="GO" id="GO:0033539">
    <property type="term" value="P:fatty acid beta-oxidation using acyl-CoA dehydrogenase"/>
    <property type="evidence" value="ECO:0007669"/>
    <property type="project" value="TreeGrafter"/>
</dbReference>
<keyword evidence="4" id="KW-1185">Reference proteome</keyword>
<protein>
    <submittedName>
        <fullName evidence="3">Acyl-CoA dehydrogenase</fullName>
    </submittedName>
</protein>